<keyword evidence="2" id="KW-0472">Membrane</keyword>
<gene>
    <name evidence="3" type="ORF">DFQ09_104272</name>
</gene>
<dbReference type="Proteomes" id="UP000256919">
    <property type="component" value="Unassembled WGS sequence"/>
</dbReference>
<name>A0A3D9MWY6_9FLAO</name>
<organism evidence="3 4">
    <name type="scientific">Winogradskyella pacifica</name>
    <dbReference type="NCBI Taxonomy" id="664642"/>
    <lineage>
        <taxon>Bacteria</taxon>
        <taxon>Pseudomonadati</taxon>
        <taxon>Bacteroidota</taxon>
        <taxon>Flavobacteriia</taxon>
        <taxon>Flavobacteriales</taxon>
        <taxon>Flavobacteriaceae</taxon>
        <taxon>Winogradskyella</taxon>
    </lineage>
</organism>
<keyword evidence="2" id="KW-0812">Transmembrane</keyword>
<accession>A0A3D9MWY6</accession>
<feature type="compositionally biased region" description="Basic residues" evidence="1">
    <location>
        <begin position="1"/>
        <end position="12"/>
    </location>
</feature>
<evidence type="ECO:0000313" key="3">
    <source>
        <dbReference type="EMBL" id="REE24501.1"/>
    </source>
</evidence>
<feature type="region of interest" description="Disordered" evidence="1">
    <location>
        <begin position="1"/>
        <end position="26"/>
    </location>
</feature>
<dbReference type="EMBL" id="QREI01000004">
    <property type="protein sequence ID" value="REE24501.1"/>
    <property type="molecule type" value="Genomic_DNA"/>
</dbReference>
<feature type="transmembrane region" description="Helical" evidence="2">
    <location>
        <begin position="45"/>
        <end position="66"/>
    </location>
</feature>
<dbReference type="AlphaFoldDB" id="A0A3D9MWY6"/>
<evidence type="ECO:0000313" key="4">
    <source>
        <dbReference type="Proteomes" id="UP000256919"/>
    </source>
</evidence>
<protein>
    <submittedName>
        <fullName evidence="3">Uncharacterized protein</fullName>
    </submittedName>
</protein>
<feature type="compositionally biased region" description="Basic and acidic residues" evidence="1">
    <location>
        <begin position="15"/>
        <end position="26"/>
    </location>
</feature>
<keyword evidence="4" id="KW-1185">Reference proteome</keyword>
<keyword evidence="2" id="KW-1133">Transmembrane helix</keyword>
<comment type="caution">
    <text evidence="3">The sequence shown here is derived from an EMBL/GenBank/DDBJ whole genome shotgun (WGS) entry which is preliminary data.</text>
</comment>
<evidence type="ECO:0000256" key="2">
    <source>
        <dbReference type="SAM" id="Phobius"/>
    </source>
</evidence>
<reference evidence="3 4" key="1">
    <citation type="submission" date="2018-07" db="EMBL/GenBank/DDBJ databases">
        <title>Genomic Encyclopedia of Type Strains, Phase III (KMG-III): the genomes of soil and plant-associated and newly described type strains.</title>
        <authorList>
            <person name="Whitman W."/>
        </authorList>
    </citation>
    <scope>NUCLEOTIDE SEQUENCE [LARGE SCALE GENOMIC DNA]</scope>
    <source>
        <strain evidence="3 4">CECT 7948</strain>
    </source>
</reference>
<proteinExistence type="predicted"/>
<sequence length="71" mass="8471">MFKQRKNKRFNYKPRFQDSEDKKSRADFEAKWNDAKDGDKSRGKFLSSLPALIILLVLIFVIIYILEGYIR</sequence>
<evidence type="ECO:0000256" key="1">
    <source>
        <dbReference type="SAM" id="MobiDB-lite"/>
    </source>
</evidence>